<evidence type="ECO:0000256" key="1">
    <source>
        <dbReference type="ARBA" id="ARBA00022723"/>
    </source>
</evidence>
<dbReference type="EMBL" id="FOYZ01000003">
    <property type="protein sequence ID" value="SFR69589.1"/>
    <property type="molecule type" value="Genomic_DNA"/>
</dbReference>
<evidence type="ECO:0000313" key="3">
    <source>
        <dbReference type="Proteomes" id="UP000199659"/>
    </source>
</evidence>
<dbReference type="InterPro" id="IPR052170">
    <property type="entry name" value="M29_Exopeptidase"/>
</dbReference>
<dbReference type="STRING" id="37658.SAMN05661086_01118"/>
<name>A0A1I6ISH4_9FIRM</name>
<dbReference type="GO" id="GO:0008237">
    <property type="term" value="F:metallopeptidase activity"/>
    <property type="evidence" value="ECO:0007669"/>
    <property type="project" value="UniProtKB-KW"/>
</dbReference>
<dbReference type="SUPFAM" id="SSF144052">
    <property type="entry name" value="Thermophilic metalloprotease-like"/>
    <property type="match status" value="1"/>
</dbReference>
<proteinExistence type="predicted"/>
<dbReference type="PANTHER" id="PTHR34448">
    <property type="entry name" value="AMINOPEPTIDASE"/>
    <property type="match status" value="1"/>
</dbReference>
<organism evidence="2 3">
    <name type="scientific">Anaeromicropila populeti</name>
    <dbReference type="NCBI Taxonomy" id="37658"/>
    <lineage>
        <taxon>Bacteria</taxon>
        <taxon>Bacillati</taxon>
        <taxon>Bacillota</taxon>
        <taxon>Clostridia</taxon>
        <taxon>Lachnospirales</taxon>
        <taxon>Lachnospiraceae</taxon>
        <taxon>Anaeromicropila</taxon>
    </lineage>
</organism>
<dbReference type="InterPro" id="IPR000787">
    <property type="entry name" value="Peptidase_M29"/>
</dbReference>
<dbReference type="Pfam" id="PF02073">
    <property type="entry name" value="Peptidase_M29"/>
    <property type="match status" value="1"/>
</dbReference>
<reference evidence="2 3" key="1">
    <citation type="submission" date="2016-10" db="EMBL/GenBank/DDBJ databases">
        <authorList>
            <person name="de Groot N.N."/>
        </authorList>
    </citation>
    <scope>NUCLEOTIDE SEQUENCE [LARGE SCALE GENOMIC DNA]</scope>
    <source>
        <strain evidence="2 3">743A</strain>
    </source>
</reference>
<keyword evidence="3" id="KW-1185">Reference proteome</keyword>
<gene>
    <name evidence="2" type="ORF">SAMN05661086_01118</name>
</gene>
<dbReference type="AlphaFoldDB" id="A0A1I6ISH4"/>
<dbReference type="PANTHER" id="PTHR34448:SF1">
    <property type="entry name" value="BLL6088 PROTEIN"/>
    <property type="match status" value="1"/>
</dbReference>
<dbReference type="OrthoDB" id="9803993at2"/>
<dbReference type="Proteomes" id="UP000199659">
    <property type="component" value="Unassembled WGS sequence"/>
</dbReference>
<protein>
    <submittedName>
        <fullName evidence="2">Thermophilic metalloprotease (M29)</fullName>
    </submittedName>
</protein>
<dbReference type="GO" id="GO:0046872">
    <property type="term" value="F:metal ion binding"/>
    <property type="evidence" value="ECO:0007669"/>
    <property type="project" value="UniProtKB-KW"/>
</dbReference>
<sequence length="698" mass="80904">MEDNEAVRERYELGMDRIEELLETFLDGWQEEKQDAVYCGYFLIVAGFLKNIKEVYKLVNSGEIKSLSMEELEKWNKTLYAYMTGDGIEGVSYEYSYLNPDYAASILGKKDGKLLCFLFTELQGLIHYAFAQRLFDITIGMELFLEIYGYYREDEETAYKQAKEALYYYASDYCDIRMDYRVREMVDPKLSFATEIIMNSDLTDLRYLYRFGSYISKNEIQIAEYLNGLEEEAVIKLARTFTEGYRVGFINNKIDLSKKSVVNIRYNIGFERIIREAVKQFEAMGLKPAIYYEAVSSIHKKRNLKIGYCATSANRQYEYDHRFDNGLYFDKGFVERKLATYRQGFEHYKELASQYAGPAVLEIFGEHPFLAEDKENAITLSEKQQKLTVYYEREASLILNEYVKMEETSFTIMACPIPEIGADFQEIFDETVKVNTLDIDLYRSIQQKLIDCLDKGEYVHVKGRDNNLTDIKIMLHELENPEKETNFENCLADVNIPVGEVFTSPKLTGTEGVLHVNRVYLNDLDYKGLYLVFRDGMIVEYNCSNFPEKKKNLKFLEENLLCQHKSLPIGEFAIGTNTTAYAMGHRFQIFHLLPILIAEKTGPHFAVGDTCYKMSEDHKVYNPDGKEIVARENECSSQRKTDIEKAYFNCHTDITIPYDELGEIAVYTKAGDKMVIIENGRFVLEGTDELNKPLDGLR</sequence>
<keyword evidence="1" id="KW-0479">Metal-binding</keyword>
<dbReference type="GO" id="GO:0004177">
    <property type="term" value="F:aminopeptidase activity"/>
    <property type="evidence" value="ECO:0007669"/>
    <property type="project" value="InterPro"/>
</dbReference>
<dbReference type="GO" id="GO:0006508">
    <property type="term" value="P:proteolysis"/>
    <property type="evidence" value="ECO:0007669"/>
    <property type="project" value="UniProtKB-KW"/>
</dbReference>
<keyword evidence="2" id="KW-0378">Hydrolase</keyword>
<evidence type="ECO:0000313" key="2">
    <source>
        <dbReference type="EMBL" id="SFR69589.1"/>
    </source>
</evidence>
<keyword evidence="2" id="KW-0482">Metalloprotease</keyword>
<accession>A0A1I6ISH4</accession>
<keyword evidence="2" id="KW-0645">Protease</keyword>